<dbReference type="KEGG" id="lri:NCTC12151_00624"/>
<dbReference type="AlphaFoldDB" id="A0A2X4U8G4"/>
<feature type="transmembrane region" description="Helical" evidence="1">
    <location>
        <begin position="168"/>
        <end position="187"/>
    </location>
</feature>
<dbReference type="InterPro" id="IPR026841">
    <property type="entry name" value="Aur1/Ipt1"/>
</dbReference>
<feature type="transmembrane region" description="Helical" evidence="1">
    <location>
        <begin position="72"/>
        <end position="91"/>
    </location>
</feature>
<evidence type="ECO:0000313" key="4">
    <source>
        <dbReference type="Proteomes" id="UP000249005"/>
    </source>
</evidence>
<dbReference type="CDD" id="cd03386">
    <property type="entry name" value="PAP2_Aur1_like"/>
    <property type="match status" value="1"/>
</dbReference>
<sequence length="202" mass="22866">MLERLKFMLIGWGTVGVVYTLSDRLQGEGFRLTPWRIDSLIPFSSGAVWLYLSFFLIVPLGYLLTPPTRLRWLSRAMQLSALGAGAVYLLWPTTIDYPQYTGEGFTRTLVDALLTVDSSQNCFPSLHVALTMLAVWAIAQRRQTFLTVASVVWAVAIAFSILQLRRHLFIDLLGGAILVWGCGWLAVRWEIYSSQNREIIHE</sequence>
<keyword evidence="1" id="KW-1133">Transmembrane helix</keyword>
<evidence type="ECO:0000313" key="3">
    <source>
        <dbReference type="EMBL" id="SQI36117.1"/>
    </source>
</evidence>
<evidence type="ECO:0000256" key="1">
    <source>
        <dbReference type="SAM" id="Phobius"/>
    </source>
</evidence>
<dbReference type="InterPro" id="IPR036938">
    <property type="entry name" value="PAP2/HPO_sf"/>
</dbReference>
<keyword evidence="1" id="KW-0812">Transmembrane</keyword>
<feature type="domain" description="Inositolphosphotransferase Aur1/Ipt1" evidence="2">
    <location>
        <begin position="49"/>
        <end position="182"/>
    </location>
</feature>
<dbReference type="SUPFAM" id="SSF48317">
    <property type="entry name" value="Acid phosphatase/Vanadium-dependent haloperoxidase"/>
    <property type="match status" value="1"/>
</dbReference>
<protein>
    <submittedName>
        <fullName evidence="3">PAP2 superfamily</fullName>
    </submittedName>
</protein>
<dbReference type="EMBL" id="LS483470">
    <property type="protein sequence ID" value="SQI36117.1"/>
    <property type="molecule type" value="Genomic_DNA"/>
</dbReference>
<dbReference type="GO" id="GO:0016020">
    <property type="term" value="C:membrane"/>
    <property type="evidence" value="ECO:0007669"/>
    <property type="project" value="UniProtKB-SubCell"/>
</dbReference>
<name>A0A2X4U8G4_9GAMM</name>
<dbReference type="Gene3D" id="1.20.144.10">
    <property type="entry name" value="Phosphatidic acid phosphatase type 2/haloperoxidase"/>
    <property type="match status" value="1"/>
</dbReference>
<proteinExistence type="predicted"/>
<dbReference type="Proteomes" id="UP000249005">
    <property type="component" value="Chromosome 1"/>
</dbReference>
<feature type="transmembrane region" description="Helical" evidence="1">
    <location>
        <begin position="46"/>
        <end position="65"/>
    </location>
</feature>
<reference evidence="3 4" key="1">
    <citation type="submission" date="2018-06" db="EMBL/GenBank/DDBJ databases">
        <authorList>
            <consortium name="Pathogen Informatics"/>
            <person name="Doyle S."/>
        </authorList>
    </citation>
    <scope>NUCLEOTIDE SEQUENCE [LARGE SCALE GENOMIC DNA]</scope>
    <source>
        <strain evidence="3 4">NCTC12151</strain>
    </source>
</reference>
<evidence type="ECO:0000259" key="2">
    <source>
        <dbReference type="Pfam" id="PF14378"/>
    </source>
</evidence>
<organism evidence="3 4">
    <name type="scientific">Leminorella richardii</name>
    <dbReference type="NCBI Taxonomy" id="158841"/>
    <lineage>
        <taxon>Bacteria</taxon>
        <taxon>Pseudomonadati</taxon>
        <taxon>Pseudomonadota</taxon>
        <taxon>Gammaproteobacteria</taxon>
        <taxon>Enterobacterales</taxon>
        <taxon>Budviciaceae</taxon>
        <taxon>Leminorella</taxon>
    </lineage>
</organism>
<feature type="transmembrane region" description="Helical" evidence="1">
    <location>
        <begin position="144"/>
        <end position="162"/>
    </location>
</feature>
<keyword evidence="4" id="KW-1185">Reference proteome</keyword>
<gene>
    <name evidence="3" type="ORF">NCTC12151_00624</name>
</gene>
<accession>A0A2X4U8G4</accession>
<keyword evidence="1" id="KW-0472">Membrane</keyword>
<dbReference type="Pfam" id="PF14378">
    <property type="entry name" value="PAP2_3"/>
    <property type="match status" value="1"/>
</dbReference>